<accession>A0A840V2D2</accession>
<organism evidence="9 10">
    <name type="scientific">Haloferula luteola</name>
    <dbReference type="NCBI Taxonomy" id="595692"/>
    <lineage>
        <taxon>Bacteria</taxon>
        <taxon>Pseudomonadati</taxon>
        <taxon>Verrucomicrobiota</taxon>
        <taxon>Verrucomicrobiia</taxon>
        <taxon>Verrucomicrobiales</taxon>
        <taxon>Verrucomicrobiaceae</taxon>
        <taxon>Haloferula</taxon>
    </lineage>
</organism>
<dbReference type="Proteomes" id="UP000557717">
    <property type="component" value="Unassembled WGS sequence"/>
</dbReference>
<feature type="transmembrane region" description="Helical" evidence="7">
    <location>
        <begin position="80"/>
        <end position="106"/>
    </location>
</feature>
<evidence type="ECO:0000256" key="4">
    <source>
        <dbReference type="ARBA" id="ARBA00022801"/>
    </source>
</evidence>
<dbReference type="EMBL" id="JACHFD010000011">
    <property type="protein sequence ID" value="MBB5352152.1"/>
    <property type="molecule type" value="Genomic_DNA"/>
</dbReference>
<dbReference type="GO" id="GO:0004252">
    <property type="term" value="F:serine-type endopeptidase activity"/>
    <property type="evidence" value="ECO:0007669"/>
    <property type="project" value="InterPro"/>
</dbReference>
<dbReference type="PANTHER" id="PTHR43731:SF14">
    <property type="entry name" value="PRESENILIN-ASSOCIATED RHOMBOID-LIKE PROTEIN, MITOCHONDRIAL"/>
    <property type="match status" value="1"/>
</dbReference>
<evidence type="ECO:0000256" key="1">
    <source>
        <dbReference type="ARBA" id="ARBA00004141"/>
    </source>
</evidence>
<feature type="transmembrane region" description="Helical" evidence="7">
    <location>
        <begin position="118"/>
        <end position="137"/>
    </location>
</feature>
<proteinExistence type="inferred from homology"/>
<gene>
    <name evidence="9" type="ORF">HNR46_002395</name>
</gene>
<reference evidence="9 10" key="1">
    <citation type="submission" date="2020-08" db="EMBL/GenBank/DDBJ databases">
        <title>Genomic Encyclopedia of Type Strains, Phase IV (KMG-IV): sequencing the most valuable type-strain genomes for metagenomic binning, comparative biology and taxonomic classification.</title>
        <authorList>
            <person name="Goeker M."/>
        </authorList>
    </citation>
    <scope>NUCLEOTIDE SEQUENCE [LARGE SCALE GENOMIC DNA]</scope>
    <source>
        <strain evidence="9 10">YC6886</strain>
    </source>
</reference>
<comment type="caution">
    <text evidence="9">The sequence shown here is derived from an EMBL/GenBank/DDBJ whole genome shotgun (WGS) entry which is preliminary data.</text>
</comment>
<dbReference type="Pfam" id="PF01694">
    <property type="entry name" value="Rhomboid"/>
    <property type="match status" value="1"/>
</dbReference>
<feature type="domain" description="Peptidase S54 rhomboid" evidence="8">
    <location>
        <begin position="83"/>
        <end position="186"/>
    </location>
</feature>
<feature type="transmembrane region" description="Helical" evidence="7">
    <location>
        <begin position="143"/>
        <end position="164"/>
    </location>
</feature>
<evidence type="ECO:0000313" key="9">
    <source>
        <dbReference type="EMBL" id="MBB5352152.1"/>
    </source>
</evidence>
<dbReference type="PANTHER" id="PTHR43731">
    <property type="entry name" value="RHOMBOID PROTEASE"/>
    <property type="match status" value="1"/>
</dbReference>
<dbReference type="InterPro" id="IPR035952">
    <property type="entry name" value="Rhomboid-like_sf"/>
</dbReference>
<sequence>MLFPLADDDRNLLRPAWISIGLLVANVGLFFAQLLHPEFTHGFSAVPFEITTGKDLIGEFPLNVGSQLAWVHHSPGPQPIYLTILSAMFLHAGWIHLAGNMLYLWIFGDNVEHRFGAWRFLVFYLISGIAATAAQVAVDPDSIVPTLGASGAISGVLGAYIVLFPTNSVHCVVLFRIVSLPAILVLGASP</sequence>
<evidence type="ECO:0000259" key="8">
    <source>
        <dbReference type="Pfam" id="PF01694"/>
    </source>
</evidence>
<protein>
    <submittedName>
        <fullName evidence="9">Membrane associated rhomboid family serine protease</fullName>
    </submittedName>
</protein>
<keyword evidence="3 7" id="KW-0812">Transmembrane</keyword>
<evidence type="ECO:0000256" key="6">
    <source>
        <dbReference type="ARBA" id="ARBA00023136"/>
    </source>
</evidence>
<dbReference type="RefSeq" id="WP_184018948.1">
    <property type="nucleotide sequence ID" value="NZ_JACHFD010000011.1"/>
</dbReference>
<evidence type="ECO:0000256" key="7">
    <source>
        <dbReference type="SAM" id="Phobius"/>
    </source>
</evidence>
<keyword evidence="9" id="KW-0645">Protease</keyword>
<dbReference type="GO" id="GO:0016020">
    <property type="term" value="C:membrane"/>
    <property type="evidence" value="ECO:0007669"/>
    <property type="project" value="UniProtKB-SubCell"/>
</dbReference>
<dbReference type="GO" id="GO:0006508">
    <property type="term" value="P:proteolysis"/>
    <property type="evidence" value="ECO:0007669"/>
    <property type="project" value="UniProtKB-KW"/>
</dbReference>
<dbReference type="InterPro" id="IPR050925">
    <property type="entry name" value="Rhomboid_protease_S54"/>
</dbReference>
<evidence type="ECO:0000313" key="10">
    <source>
        <dbReference type="Proteomes" id="UP000557717"/>
    </source>
</evidence>
<evidence type="ECO:0000256" key="3">
    <source>
        <dbReference type="ARBA" id="ARBA00022692"/>
    </source>
</evidence>
<comment type="subcellular location">
    <subcellularLocation>
        <location evidence="1">Membrane</location>
        <topology evidence="1">Multi-pass membrane protein</topology>
    </subcellularLocation>
</comment>
<dbReference type="InterPro" id="IPR022764">
    <property type="entry name" value="Peptidase_S54_rhomboid_dom"/>
</dbReference>
<comment type="similarity">
    <text evidence="2">Belongs to the peptidase S54 family.</text>
</comment>
<keyword evidence="6 7" id="KW-0472">Membrane</keyword>
<keyword evidence="5 7" id="KW-1133">Transmembrane helix</keyword>
<dbReference type="AlphaFoldDB" id="A0A840V2D2"/>
<evidence type="ECO:0000256" key="2">
    <source>
        <dbReference type="ARBA" id="ARBA00009045"/>
    </source>
</evidence>
<name>A0A840V2D2_9BACT</name>
<dbReference type="Gene3D" id="1.20.1540.10">
    <property type="entry name" value="Rhomboid-like"/>
    <property type="match status" value="1"/>
</dbReference>
<dbReference type="SUPFAM" id="SSF144091">
    <property type="entry name" value="Rhomboid-like"/>
    <property type="match status" value="1"/>
</dbReference>
<feature type="transmembrane region" description="Helical" evidence="7">
    <location>
        <begin position="171"/>
        <end position="189"/>
    </location>
</feature>
<keyword evidence="10" id="KW-1185">Reference proteome</keyword>
<feature type="transmembrane region" description="Helical" evidence="7">
    <location>
        <begin position="12"/>
        <end position="35"/>
    </location>
</feature>
<evidence type="ECO:0000256" key="5">
    <source>
        <dbReference type="ARBA" id="ARBA00022989"/>
    </source>
</evidence>
<keyword evidence="4" id="KW-0378">Hydrolase</keyword>